<keyword evidence="1" id="KW-0812">Transmembrane</keyword>
<accession>A0A0S4QKR3</accession>
<dbReference type="PANTHER" id="PTHR48098">
    <property type="entry name" value="ENTEROCHELIN ESTERASE-RELATED"/>
    <property type="match status" value="1"/>
</dbReference>
<proteinExistence type="predicted"/>
<keyword evidence="1" id="KW-1133">Transmembrane helix</keyword>
<keyword evidence="3" id="KW-1185">Reference proteome</keyword>
<dbReference type="Pfam" id="PF00756">
    <property type="entry name" value="Esterase"/>
    <property type="match status" value="1"/>
</dbReference>
<dbReference type="InterPro" id="IPR050583">
    <property type="entry name" value="Mycobacterial_A85_antigen"/>
</dbReference>
<dbReference type="EMBL" id="FAOZ01000007">
    <property type="protein sequence ID" value="CUU56128.1"/>
    <property type="molecule type" value="Genomic_DNA"/>
</dbReference>
<evidence type="ECO:0000313" key="2">
    <source>
        <dbReference type="EMBL" id="CUU56128.1"/>
    </source>
</evidence>
<dbReference type="Proteomes" id="UP000198802">
    <property type="component" value="Unassembled WGS sequence"/>
</dbReference>
<evidence type="ECO:0000313" key="3">
    <source>
        <dbReference type="Proteomes" id="UP000198802"/>
    </source>
</evidence>
<protein>
    <submittedName>
        <fullName evidence="2">Enterochelin esterase</fullName>
    </submittedName>
</protein>
<dbReference type="AlphaFoldDB" id="A0A0S4QKR3"/>
<dbReference type="InterPro" id="IPR029058">
    <property type="entry name" value="AB_hydrolase_fold"/>
</dbReference>
<feature type="transmembrane region" description="Helical" evidence="1">
    <location>
        <begin position="35"/>
        <end position="55"/>
    </location>
</feature>
<dbReference type="Gene3D" id="3.40.50.1820">
    <property type="entry name" value="alpha/beta hydrolase"/>
    <property type="match status" value="1"/>
</dbReference>
<name>A0A0S4QKR3_9ACTN</name>
<sequence>MVIISGWFLSALVALTVICWAVCALLAVRRRGRAGPIAAGCLAFLLTVATAGDLVNAHYGYLPRLDDVLGVKSWPTAPADEALAPGSGRRYPDGVVVELPIAGTRSGFGTRDAMVYLPPQYFTEPRARFPVVYLLHGSPGVPTDWFRGGEAAQIGADEAAGGSPGRVPRPAILVAPRVSRGWLDDSECVDGATEHVETYVIQDVIPAIDTRLRSIPDRTDRVLAGMSAGGFCALNLGLRHRDLVATIIDLSGLARPTFDPGMAKLFGPRPDLAQVVAANTPARYASTLPPNPPMRVWLDCGRDDHEPLGDIREMARVLSGRRGFTVTLWLRPGGHDFGVWRPALRDALHWAM</sequence>
<keyword evidence="1" id="KW-0472">Membrane</keyword>
<reference evidence="3" key="1">
    <citation type="submission" date="2015-11" db="EMBL/GenBank/DDBJ databases">
        <authorList>
            <person name="Varghese N."/>
        </authorList>
    </citation>
    <scope>NUCLEOTIDE SEQUENCE [LARGE SCALE GENOMIC DNA]</scope>
    <source>
        <strain evidence="3">DSM 45899</strain>
    </source>
</reference>
<feature type="transmembrane region" description="Helical" evidence="1">
    <location>
        <begin position="6"/>
        <end position="28"/>
    </location>
</feature>
<organism evidence="2 3">
    <name type="scientific">Parafrankia irregularis</name>
    <dbReference type="NCBI Taxonomy" id="795642"/>
    <lineage>
        <taxon>Bacteria</taxon>
        <taxon>Bacillati</taxon>
        <taxon>Actinomycetota</taxon>
        <taxon>Actinomycetes</taxon>
        <taxon>Frankiales</taxon>
        <taxon>Frankiaceae</taxon>
        <taxon>Parafrankia</taxon>
    </lineage>
</organism>
<dbReference type="InterPro" id="IPR000801">
    <property type="entry name" value="Esterase-like"/>
</dbReference>
<gene>
    <name evidence="2" type="ORF">Ga0074812_10712</name>
</gene>
<dbReference type="SUPFAM" id="SSF53474">
    <property type="entry name" value="alpha/beta-Hydrolases"/>
    <property type="match status" value="1"/>
</dbReference>
<evidence type="ECO:0000256" key="1">
    <source>
        <dbReference type="SAM" id="Phobius"/>
    </source>
</evidence>